<dbReference type="Pfam" id="PF07729">
    <property type="entry name" value="FCD"/>
    <property type="match status" value="1"/>
</dbReference>
<dbReference type="Gene3D" id="1.10.10.10">
    <property type="entry name" value="Winged helix-like DNA-binding domain superfamily/Winged helix DNA-binding domain"/>
    <property type="match status" value="1"/>
</dbReference>
<evidence type="ECO:0000259" key="4">
    <source>
        <dbReference type="PROSITE" id="PS50949"/>
    </source>
</evidence>
<dbReference type="InterPro" id="IPR036390">
    <property type="entry name" value="WH_DNA-bd_sf"/>
</dbReference>
<feature type="domain" description="HTH gntR-type" evidence="4">
    <location>
        <begin position="10"/>
        <end position="78"/>
    </location>
</feature>
<sequence length="237" mass="26999">MPFKKAERPKKLFVFIADQIMEAIQNEEFQPGDMLPSERSLAEKFAVSRPIIREAISSLQLLGIVQTYTGRGTIVLRKPPVDKSQQLWFLENEESPLQVLEARMIVEPGSAKLAAERRDSTSITRMEKLLGEMEQSLDNLSRYSSLDMQFHLEVAIASQNAVIQQFVESVIKYGNQNLGRRIREGTHHLGRSLANQYVGHHRLLFEAIVAEDGDKADEAMRVHLTSAYKNWFVSEKD</sequence>
<evidence type="ECO:0000313" key="5">
    <source>
        <dbReference type="EMBL" id="AQS56937.1"/>
    </source>
</evidence>
<dbReference type="STRING" id="1471761.B0W44_15455"/>
<dbReference type="SUPFAM" id="SSF46785">
    <property type="entry name" value="Winged helix' DNA-binding domain"/>
    <property type="match status" value="1"/>
</dbReference>
<accession>A0A1U9KA46</accession>
<keyword evidence="1" id="KW-0805">Transcription regulation</keyword>
<dbReference type="OrthoDB" id="369138at2"/>
<dbReference type="InterPro" id="IPR011711">
    <property type="entry name" value="GntR_C"/>
</dbReference>
<dbReference type="Gene3D" id="1.20.120.530">
    <property type="entry name" value="GntR ligand-binding domain-like"/>
    <property type="match status" value="1"/>
</dbReference>
<dbReference type="GO" id="GO:0003677">
    <property type="term" value="F:DNA binding"/>
    <property type="evidence" value="ECO:0007669"/>
    <property type="project" value="UniProtKB-KW"/>
</dbReference>
<dbReference type="PROSITE" id="PS50949">
    <property type="entry name" value="HTH_GNTR"/>
    <property type="match status" value="1"/>
</dbReference>
<gene>
    <name evidence="5" type="ORF">B0W44_15455</name>
</gene>
<dbReference type="InterPro" id="IPR008920">
    <property type="entry name" value="TF_FadR/GntR_C"/>
</dbReference>
<evidence type="ECO:0000256" key="3">
    <source>
        <dbReference type="ARBA" id="ARBA00023163"/>
    </source>
</evidence>
<evidence type="ECO:0000313" key="6">
    <source>
        <dbReference type="Proteomes" id="UP000188603"/>
    </source>
</evidence>
<organism evidence="5 6">
    <name type="scientific">Novibacillus thermophilus</name>
    <dbReference type="NCBI Taxonomy" id="1471761"/>
    <lineage>
        <taxon>Bacteria</taxon>
        <taxon>Bacillati</taxon>
        <taxon>Bacillota</taxon>
        <taxon>Bacilli</taxon>
        <taxon>Bacillales</taxon>
        <taxon>Thermoactinomycetaceae</taxon>
        <taxon>Novibacillus</taxon>
    </lineage>
</organism>
<dbReference type="EMBL" id="CP019699">
    <property type="protein sequence ID" value="AQS56937.1"/>
    <property type="molecule type" value="Genomic_DNA"/>
</dbReference>
<keyword evidence="3" id="KW-0804">Transcription</keyword>
<dbReference type="SUPFAM" id="SSF48008">
    <property type="entry name" value="GntR ligand-binding domain-like"/>
    <property type="match status" value="1"/>
</dbReference>
<protein>
    <recommendedName>
        <fullName evidence="4">HTH gntR-type domain-containing protein</fullName>
    </recommendedName>
</protein>
<dbReference type="RefSeq" id="WP_077720805.1">
    <property type="nucleotide sequence ID" value="NZ_CP019699.1"/>
</dbReference>
<dbReference type="PRINTS" id="PR00035">
    <property type="entry name" value="HTHGNTR"/>
</dbReference>
<name>A0A1U9KA46_9BACL</name>
<dbReference type="CDD" id="cd07377">
    <property type="entry name" value="WHTH_GntR"/>
    <property type="match status" value="1"/>
</dbReference>
<dbReference type="KEGG" id="ntr:B0W44_15455"/>
<dbReference type="Proteomes" id="UP000188603">
    <property type="component" value="Chromosome"/>
</dbReference>
<dbReference type="InterPro" id="IPR036388">
    <property type="entry name" value="WH-like_DNA-bd_sf"/>
</dbReference>
<keyword evidence="2" id="KW-0238">DNA-binding</keyword>
<keyword evidence="6" id="KW-1185">Reference proteome</keyword>
<reference evidence="5 6" key="1">
    <citation type="journal article" date="2015" name="Int. J. Syst. Evol. Microbiol.">
        <title>Novibacillus thermophilus gen. nov., sp. nov., a Gram-staining-negative and moderately thermophilic member of the family Thermoactinomycetaceae.</title>
        <authorList>
            <person name="Yang G."/>
            <person name="Chen J."/>
            <person name="Zhou S."/>
        </authorList>
    </citation>
    <scope>NUCLEOTIDE SEQUENCE [LARGE SCALE GENOMIC DNA]</scope>
    <source>
        <strain evidence="5 6">SG-1</strain>
    </source>
</reference>
<evidence type="ECO:0000256" key="2">
    <source>
        <dbReference type="ARBA" id="ARBA00023125"/>
    </source>
</evidence>
<dbReference type="PANTHER" id="PTHR43537">
    <property type="entry name" value="TRANSCRIPTIONAL REGULATOR, GNTR FAMILY"/>
    <property type="match status" value="1"/>
</dbReference>
<dbReference type="SMART" id="SM00345">
    <property type="entry name" value="HTH_GNTR"/>
    <property type="match status" value="1"/>
</dbReference>
<dbReference type="GO" id="GO:0003700">
    <property type="term" value="F:DNA-binding transcription factor activity"/>
    <property type="evidence" value="ECO:0007669"/>
    <property type="project" value="InterPro"/>
</dbReference>
<dbReference type="SMART" id="SM00895">
    <property type="entry name" value="FCD"/>
    <property type="match status" value="1"/>
</dbReference>
<dbReference type="PANTHER" id="PTHR43537:SF5">
    <property type="entry name" value="UXU OPERON TRANSCRIPTIONAL REGULATOR"/>
    <property type="match status" value="1"/>
</dbReference>
<dbReference type="Pfam" id="PF00392">
    <property type="entry name" value="GntR"/>
    <property type="match status" value="1"/>
</dbReference>
<evidence type="ECO:0000256" key="1">
    <source>
        <dbReference type="ARBA" id="ARBA00023015"/>
    </source>
</evidence>
<dbReference type="AlphaFoldDB" id="A0A1U9KA46"/>
<proteinExistence type="predicted"/>
<dbReference type="InterPro" id="IPR000524">
    <property type="entry name" value="Tscrpt_reg_HTH_GntR"/>
</dbReference>